<organism evidence="1 2">
    <name type="scientific">Halostagnicola larsenii XH-48</name>
    <dbReference type="NCBI Taxonomy" id="797299"/>
    <lineage>
        <taxon>Archaea</taxon>
        <taxon>Methanobacteriati</taxon>
        <taxon>Methanobacteriota</taxon>
        <taxon>Stenosarchaea group</taxon>
        <taxon>Halobacteria</taxon>
        <taxon>Halobacteriales</taxon>
        <taxon>Natrialbaceae</taxon>
        <taxon>Halostagnicola</taxon>
    </lineage>
</organism>
<accession>W0JQW9</accession>
<proteinExistence type="predicted"/>
<evidence type="ECO:0000313" key="1">
    <source>
        <dbReference type="EMBL" id="AHG00999.1"/>
    </source>
</evidence>
<dbReference type="Proteomes" id="UP000019024">
    <property type="component" value="Chromosome"/>
</dbReference>
<dbReference type="STRING" id="797299.HALLA_12535"/>
<dbReference type="KEGG" id="hlr:HALLA_12535"/>
<evidence type="ECO:0000313" key="2">
    <source>
        <dbReference type="Proteomes" id="UP000019024"/>
    </source>
</evidence>
<name>W0JQW9_9EURY</name>
<gene>
    <name evidence="1" type="ORF">HALLA_12535</name>
</gene>
<protein>
    <submittedName>
        <fullName evidence="1">Uncharacterized protein</fullName>
    </submittedName>
</protein>
<keyword evidence="2" id="KW-1185">Reference proteome</keyword>
<dbReference type="EMBL" id="CP007055">
    <property type="protein sequence ID" value="AHG00999.1"/>
    <property type="molecule type" value="Genomic_DNA"/>
</dbReference>
<dbReference type="AlphaFoldDB" id="W0JQW9"/>
<dbReference type="HOGENOM" id="CLU_3322836_0_0_2"/>
<sequence>MAANDRFETAAFTIDLPTDRSEVTNVFDGTGRQHVYGR</sequence>
<reference evidence="1 2" key="1">
    <citation type="submission" date="2014-01" db="EMBL/GenBank/DDBJ databases">
        <authorList>
            <consortium name="DOE Joint Genome Institute"/>
            <person name="Anderson I."/>
            <person name="Huntemann M."/>
            <person name="Han J."/>
            <person name="Chen A."/>
            <person name="Kyrpides N."/>
            <person name="Mavromatis K."/>
            <person name="Markowitz V."/>
            <person name="Palaniappan K."/>
            <person name="Ivanova N."/>
            <person name="Schaumberg A."/>
            <person name="Pati A."/>
            <person name="Liolios K."/>
            <person name="Nordberg H.P."/>
            <person name="Cantor M.N."/>
            <person name="Hua S.X."/>
            <person name="Woyke T."/>
        </authorList>
    </citation>
    <scope>NUCLEOTIDE SEQUENCE [LARGE SCALE GENOMIC DNA]</scope>
    <source>
        <strain evidence="1 2">XH-48</strain>
    </source>
</reference>